<accession>A0A2D0N0P0</accession>
<keyword evidence="5" id="KW-1185">Reference proteome</keyword>
<organism evidence="4 5">
    <name type="scientific">Flavilitoribacter nigricans (strain ATCC 23147 / DSM 23189 / NBRC 102662 / NCIMB 1420 / SS-2)</name>
    <name type="common">Lewinella nigricans</name>
    <dbReference type="NCBI Taxonomy" id="1122177"/>
    <lineage>
        <taxon>Bacteria</taxon>
        <taxon>Pseudomonadati</taxon>
        <taxon>Bacteroidota</taxon>
        <taxon>Saprospiria</taxon>
        <taxon>Saprospirales</taxon>
        <taxon>Lewinellaceae</taxon>
        <taxon>Flavilitoribacter</taxon>
    </lineage>
</organism>
<evidence type="ECO:0000256" key="1">
    <source>
        <dbReference type="ARBA" id="ARBA00004496"/>
    </source>
</evidence>
<sequence>MVLSLQRLIIHELEKEAEATEATVFLAEEVQPRDEKAQQLVDRLNGAFTGKMDVLQGYLSSPEDALFPGYFQEWLDSGLSEAGFVDFSKNTMNALQLALQGVVGAKGGYLAYAEYRYFDTHYLGIFLVRNTEGIVFQKPEEATRFLLETITYLNIDKLALACRIQIDAFQQGENRCVELIKHAKSQKSISDYFVNWIGLDQAESSKKLTSAFLEVVNHLPLPVDEDSGQPITEGEFREKVMNFALESPRQTIEVEQFDKTFYGNQQPTKEYMEENEIELDQNFRFDENTLRKFYNGRVYADGIALSFNRSHLQRHQIEIEGDSIIIRSEALVEKLMQMMEE</sequence>
<dbReference type="Pfam" id="PF04245">
    <property type="entry name" value="NA37"/>
    <property type="match status" value="1"/>
</dbReference>
<dbReference type="GO" id="GO:0043590">
    <property type="term" value="C:bacterial nucleoid"/>
    <property type="evidence" value="ECO:0007669"/>
    <property type="project" value="TreeGrafter"/>
</dbReference>
<evidence type="ECO:0000313" key="4">
    <source>
        <dbReference type="EMBL" id="PHN01709.1"/>
    </source>
</evidence>
<comment type="caution">
    <text evidence="4">The sequence shown here is derived from an EMBL/GenBank/DDBJ whole genome shotgun (WGS) entry which is preliminary data.</text>
</comment>
<evidence type="ECO:0000256" key="2">
    <source>
        <dbReference type="ARBA" id="ARBA00009035"/>
    </source>
</evidence>
<dbReference type="Proteomes" id="UP000223913">
    <property type="component" value="Unassembled WGS sequence"/>
</dbReference>
<comment type="similarity">
    <text evidence="2">Belongs to the YejK family.</text>
</comment>
<dbReference type="PANTHER" id="PTHR38772:SF1">
    <property type="entry name" value="NUCLEOID-ASSOCIATED PROTEIN YEJK"/>
    <property type="match status" value="1"/>
</dbReference>
<comment type="subcellular location">
    <subcellularLocation>
        <location evidence="1">Cytoplasm</location>
    </subcellularLocation>
</comment>
<gene>
    <name evidence="4" type="ORF">CRP01_35775</name>
</gene>
<evidence type="ECO:0000256" key="3">
    <source>
        <dbReference type="ARBA" id="ARBA00022490"/>
    </source>
</evidence>
<name>A0A2D0N0P0_FLAN2</name>
<dbReference type="GO" id="GO:0003690">
    <property type="term" value="F:double-stranded DNA binding"/>
    <property type="evidence" value="ECO:0007669"/>
    <property type="project" value="TreeGrafter"/>
</dbReference>
<dbReference type="PANTHER" id="PTHR38772">
    <property type="match status" value="1"/>
</dbReference>
<dbReference type="AlphaFoldDB" id="A0A2D0N0P0"/>
<dbReference type="InterPro" id="IPR007358">
    <property type="entry name" value="Nucleoid_associated_NdpA"/>
</dbReference>
<dbReference type="EMBL" id="PDUD01000050">
    <property type="protein sequence ID" value="PHN01709.1"/>
    <property type="molecule type" value="Genomic_DNA"/>
</dbReference>
<evidence type="ECO:0008006" key="6">
    <source>
        <dbReference type="Google" id="ProtNLM"/>
    </source>
</evidence>
<dbReference type="GO" id="GO:0005737">
    <property type="term" value="C:cytoplasm"/>
    <property type="evidence" value="ECO:0007669"/>
    <property type="project" value="UniProtKB-SubCell"/>
</dbReference>
<keyword evidence="3" id="KW-0963">Cytoplasm</keyword>
<proteinExistence type="inferred from homology"/>
<dbReference type="OrthoDB" id="980584at2"/>
<reference evidence="4 5" key="1">
    <citation type="submission" date="2017-10" db="EMBL/GenBank/DDBJ databases">
        <title>The draft genome sequence of Lewinella nigricans NBRC 102662.</title>
        <authorList>
            <person name="Wang K."/>
        </authorList>
    </citation>
    <scope>NUCLEOTIDE SEQUENCE [LARGE SCALE GENOMIC DNA]</scope>
    <source>
        <strain evidence="4 5">NBRC 102662</strain>
    </source>
</reference>
<dbReference type="RefSeq" id="WP_099154895.1">
    <property type="nucleotide sequence ID" value="NZ_PDUD01000050.1"/>
</dbReference>
<protein>
    <recommendedName>
        <fullName evidence="6">Nucleoid-associated protein</fullName>
    </recommendedName>
</protein>
<dbReference type="GO" id="GO:0003727">
    <property type="term" value="F:single-stranded RNA binding"/>
    <property type="evidence" value="ECO:0007669"/>
    <property type="project" value="TreeGrafter"/>
</dbReference>
<evidence type="ECO:0000313" key="5">
    <source>
        <dbReference type="Proteomes" id="UP000223913"/>
    </source>
</evidence>